<evidence type="ECO:0000313" key="8">
    <source>
        <dbReference type="Proteomes" id="UP001589865"/>
    </source>
</evidence>
<dbReference type="Pfam" id="PF01522">
    <property type="entry name" value="Polysacc_deac_1"/>
    <property type="match status" value="1"/>
</dbReference>
<accession>A0ABV6JLP3</accession>
<dbReference type="EMBL" id="JBHLUN010000001">
    <property type="protein sequence ID" value="MFC0406623.1"/>
    <property type="molecule type" value="Genomic_DNA"/>
</dbReference>
<sequence length="255" mass="28090">MNGTALPFGRLLRQMPLARSLALPLLTIGRPAGGADDGVLFLFYHHLPRRDRARFARQLTRLRDLAEFVGVTDALRLLAGGGPDGRVGGRFVCLTFDDGHRDAYEHAVPILAERGVPAAFFVVPGWIDAGRPDTVTWADCRALTAGGMEVGSHSMQHDRFSALADEAAAADLALSRARIEAEIRRPCLHFACPWGQPTRDFRAEREPALARAAGYQSFFTTIPRRAAAATDPWSLPRVRMEPGWGMAELRYAFQR</sequence>
<dbReference type="InterPro" id="IPR051398">
    <property type="entry name" value="Polysacch_Deacetylase"/>
</dbReference>
<dbReference type="InterPro" id="IPR002509">
    <property type="entry name" value="NODB_dom"/>
</dbReference>
<dbReference type="Proteomes" id="UP001589865">
    <property type="component" value="Unassembled WGS sequence"/>
</dbReference>
<gene>
    <name evidence="7" type="ORF">ACFFGY_00080</name>
</gene>
<dbReference type="GO" id="GO:0016787">
    <property type="term" value="F:hydrolase activity"/>
    <property type="evidence" value="ECO:0007669"/>
    <property type="project" value="UniProtKB-KW"/>
</dbReference>
<comment type="caution">
    <text evidence="7">The sequence shown here is derived from an EMBL/GenBank/DDBJ whole genome shotgun (WGS) entry which is preliminary data.</text>
</comment>
<proteinExistence type="inferred from homology"/>
<protein>
    <recommendedName>
        <fullName evidence="3">Chitooligosaccharide deacetylase</fullName>
    </recommendedName>
    <alternativeName>
        <fullName evidence="5">Nodulation protein B</fullName>
    </alternativeName>
</protein>
<dbReference type="InterPro" id="IPR011330">
    <property type="entry name" value="Glyco_hydro/deAcase_b/a-brl"/>
</dbReference>
<evidence type="ECO:0000256" key="1">
    <source>
        <dbReference type="ARBA" id="ARBA00003236"/>
    </source>
</evidence>
<keyword evidence="7" id="KW-0378">Hydrolase</keyword>
<dbReference type="PANTHER" id="PTHR34216:SF7">
    <property type="entry name" value="POLY-BETA-1,6-N-ACETYL-D-GLUCOSAMINE N-DEACETYLASE"/>
    <property type="match status" value="1"/>
</dbReference>
<dbReference type="CDD" id="cd10918">
    <property type="entry name" value="CE4_NodB_like_5s_6s"/>
    <property type="match status" value="1"/>
</dbReference>
<feature type="domain" description="NodB homology" evidence="6">
    <location>
        <begin position="90"/>
        <end position="255"/>
    </location>
</feature>
<dbReference type="SUPFAM" id="SSF88713">
    <property type="entry name" value="Glycoside hydrolase/deacetylase"/>
    <property type="match status" value="1"/>
</dbReference>
<evidence type="ECO:0000313" key="7">
    <source>
        <dbReference type="EMBL" id="MFC0406623.1"/>
    </source>
</evidence>
<keyword evidence="8" id="KW-1185">Reference proteome</keyword>
<evidence type="ECO:0000256" key="3">
    <source>
        <dbReference type="ARBA" id="ARBA00020071"/>
    </source>
</evidence>
<dbReference type="Gene3D" id="3.20.20.370">
    <property type="entry name" value="Glycoside hydrolase/deacetylase"/>
    <property type="match status" value="1"/>
</dbReference>
<evidence type="ECO:0000256" key="5">
    <source>
        <dbReference type="ARBA" id="ARBA00032976"/>
    </source>
</evidence>
<organism evidence="7 8">
    <name type="scientific">Roseomonas elaeocarpi</name>
    <dbReference type="NCBI Taxonomy" id="907779"/>
    <lineage>
        <taxon>Bacteria</taxon>
        <taxon>Pseudomonadati</taxon>
        <taxon>Pseudomonadota</taxon>
        <taxon>Alphaproteobacteria</taxon>
        <taxon>Acetobacterales</taxon>
        <taxon>Roseomonadaceae</taxon>
        <taxon>Roseomonas</taxon>
    </lineage>
</organism>
<comment type="similarity">
    <text evidence="2">Belongs to the polysaccharide deacetylase family.</text>
</comment>
<keyword evidence="4" id="KW-0732">Signal</keyword>
<comment type="function">
    <text evidence="1">Is involved in generating a small heat-stable compound (Nod), an acylated oligomer of N-acetylglucosamine, that stimulates mitosis in various plant protoplasts.</text>
</comment>
<dbReference type="RefSeq" id="WP_377042295.1">
    <property type="nucleotide sequence ID" value="NZ_JBHLUN010000001.1"/>
</dbReference>
<dbReference type="PANTHER" id="PTHR34216">
    <property type="match status" value="1"/>
</dbReference>
<dbReference type="PROSITE" id="PS51677">
    <property type="entry name" value="NODB"/>
    <property type="match status" value="1"/>
</dbReference>
<evidence type="ECO:0000256" key="2">
    <source>
        <dbReference type="ARBA" id="ARBA00010973"/>
    </source>
</evidence>
<evidence type="ECO:0000259" key="6">
    <source>
        <dbReference type="PROSITE" id="PS51677"/>
    </source>
</evidence>
<reference evidence="7 8" key="1">
    <citation type="submission" date="2024-09" db="EMBL/GenBank/DDBJ databases">
        <authorList>
            <person name="Sun Q."/>
            <person name="Mori K."/>
        </authorList>
    </citation>
    <scope>NUCLEOTIDE SEQUENCE [LARGE SCALE GENOMIC DNA]</scope>
    <source>
        <strain evidence="7 8">TBRC 5777</strain>
    </source>
</reference>
<evidence type="ECO:0000256" key="4">
    <source>
        <dbReference type="ARBA" id="ARBA00022729"/>
    </source>
</evidence>
<name>A0ABV6JLP3_9PROT</name>